<comment type="caution">
    <text evidence="4">The sequence shown here is derived from an EMBL/GenBank/DDBJ whole genome shotgun (WGS) entry which is preliminary data.</text>
</comment>
<protein>
    <submittedName>
        <fullName evidence="4">Peptidoglycan/xylan/chitin deacetylase (PgdA/CDA1 family)</fullName>
    </submittedName>
</protein>
<evidence type="ECO:0000256" key="1">
    <source>
        <dbReference type="SAM" id="MobiDB-lite"/>
    </source>
</evidence>
<dbReference type="InterPro" id="IPR011330">
    <property type="entry name" value="Glyco_hydro/deAcase_b/a-brl"/>
</dbReference>
<dbReference type="GO" id="GO:0016810">
    <property type="term" value="F:hydrolase activity, acting on carbon-nitrogen (but not peptide) bonds"/>
    <property type="evidence" value="ECO:0007669"/>
    <property type="project" value="InterPro"/>
</dbReference>
<dbReference type="PANTHER" id="PTHR10587">
    <property type="entry name" value="GLYCOSYL TRANSFERASE-RELATED"/>
    <property type="match status" value="1"/>
</dbReference>
<evidence type="ECO:0000256" key="2">
    <source>
        <dbReference type="SAM" id="SignalP"/>
    </source>
</evidence>
<dbReference type="Proteomes" id="UP000295689">
    <property type="component" value="Unassembled WGS sequence"/>
</dbReference>
<feature type="chain" id="PRO_5021027098" evidence="2">
    <location>
        <begin position="22"/>
        <end position="279"/>
    </location>
</feature>
<accession>A0A4R2BGX0</accession>
<dbReference type="EMBL" id="SLVV01000005">
    <property type="protein sequence ID" value="TCN25773.1"/>
    <property type="molecule type" value="Genomic_DNA"/>
</dbReference>
<feature type="domain" description="NodB homology" evidence="3">
    <location>
        <begin position="85"/>
        <end position="265"/>
    </location>
</feature>
<feature type="compositionally biased region" description="Basic and acidic residues" evidence="1">
    <location>
        <begin position="22"/>
        <end position="43"/>
    </location>
</feature>
<dbReference type="SUPFAM" id="SSF88713">
    <property type="entry name" value="Glycoside hydrolase/deacetylase"/>
    <property type="match status" value="1"/>
</dbReference>
<evidence type="ECO:0000313" key="4">
    <source>
        <dbReference type="EMBL" id="TCN25773.1"/>
    </source>
</evidence>
<keyword evidence="5" id="KW-1185">Reference proteome</keyword>
<organism evidence="4 5">
    <name type="scientific">Mesobacillus foraminis</name>
    <dbReference type="NCBI Taxonomy" id="279826"/>
    <lineage>
        <taxon>Bacteria</taxon>
        <taxon>Bacillati</taxon>
        <taxon>Bacillota</taxon>
        <taxon>Bacilli</taxon>
        <taxon>Bacillales</taxon>
        <taxon>Bacillaceae</taxon>
        <taxon>Mesobacillus</taxon>
    </lineage>
</organism>
<feature type="signal peptide" evidence="2">
    <location>
        <begin position="1"/>
        <end position="21"/>
    </location>
</feature>
<reference evidence="4 5" key="1">
    <citation type="journal article" date="2015" name="Stand. Genomic Sci.">
        <title>Genomic Encyclopedia of Bacterial and Archaeal Type Strains, Phase III: the genomes of soil and plant-associated and newly described type strains.</title>
        <authorList>
            <person name="Whitman W.B."/>
            <person name="Woyke T."/>
            <person name="Klenk H.P."/>
            <person name="Zhou Y."/>
            <person name="Lilburn T.G."/>
            <person name="Beck B.J."/>
            <person name="De Vos P."/>
            <person name="Vandamme P."/>
            <person name="Eisen J.A."/>
            <person name="Garrity G."/>
            <person name="Hugenholtz P."/>
            <person name="Kyrpides N.C."/>
        </authorList>
    </citation>
    <scope>NUCLEOTIDE SEQUENCE [LARGE SCALE GENOMIC DNA]</scope>
    <source>
        <strain evidence="4 5">CV53</strain>
    </source>
</reference>
<feature type="region of interest" description="Disordered" evidence="1">
    <location>
        <begin position="19"/>
        <end position="43"/>
    </location>
</feature>
<dbReference type="PROSITE" id="PS51677">
    <property type="entry name" value="NODB"/>
    <property type="match status" value="1"/>
</dbReference>
<dbReference type="AlphaFoldDB" id="A0A4R2BGX0"/>
<dbReference type="InterPro" id="IPR050248">
    <property type="entry name" value="Polysacc_deacetylase_ArnD"/>
</dbReference>
<dbReference type="InterPro" id="IPR002509">
    <property type="entry name" value="NODB_dom"/>
</dbReference>
<dbReference type="RefSeq" id="WP_132005837.1">
    <property type="nucleotide sequence ID" value="NZ_JABUHM010000003.1"/>
</dbReference>
<dbReference type="PROSITE" id="PS51257">
    <property type="entry name" value="PROKAR_LIPOPROTEIN"/>
    <property type="match status" value="1"/>
</dbReference>
<dbReference type="GO" id="GO:0005975">
    <property type="term" value="P:carbohydrate metabolic process"/>
    <property type="evidence" value="ECO:0007669"/>
    <property type="project" value="InterPro"/>
</dbReference>
<proteinExistence type="predicted"/>
<sequence length="279" mass="31559">MKYAAAAIFAALLLVSCQSGKDSPETDSREANQGSDRTEYEQAAVLKEERVTEQELDTKQMEQGKRYSINLETWAVEPTGDAPKEVVLLTIDDAPANYSVEMAKTLKSLGVKAIFFVNGHLLDRPGGENALKKIYELGFPIGNHTYHHQRLTELTEAQQREEIVSLNRRVQGIVGQKPKFFRAPFGQMTPYSRNVAREEKMTLMNWSYGYDWEKEYQTPEALADIMVNTPYLKNGANLLMHDRQWTSQALEGIVKGIQEKGFTIVDPEEIETSPDHRAS</sequence>
<dbReference type="Gene3D" id="3.20.20.370">
    <property type="entry name" value="Glycoside hydrolase/deacetylase"/>
    <property type="match status" value="1"/>
</dbReference>
<name>A0A4R2BGX0_9BACI</name>
<dbReference type="CDD" id="cd10917">
    <property type="entry name" value="CE4_NodB_like_6s_7s"/>
    <property type="match status" value="1"/>
</dbReference>
<evidence type="ECO:0000313" key="5">
    <source>
        <dbReference type="Proteomes" id="UP000295689"/>
    </source>
</evidence>
<gene>
    <name evidence="4" type="ORF">EV146_105436</name>
</gene>
<dbReference type="Pfam" id="PF01522">
    <property type="entry name" value="Polysacc_deac_1"/>
    <property type="match status" value="1"/>
</dbReference>
<keyword evidence="2" id="KW-0732">Signal</keyword>
<evidence type="ECO:0000259" key="3">
    <source>
        <dbReference type="PROSITE" id="PS51677"/>
    </source>
</evidence>